<reference evidence="4 5" key="1">
    <citation type="submission" date="2006-10" db="EMBL/GenBank/DDBJ databases">
        <title>Complete sequence of Methanosaeta thermophila PT.</title>
        <authorList>
            <consortium name="US DOE Joint Genome Institute"/>
            <person name="Copeland A."/>
            <person name="Lucas S."/>
            <person name="Lapidus A."/>
            <person name="Barry K."/>
            <person name="Detter J.C."/>
            <person name="Glavina del Rio T."/>
            <person name="Hammon N."/>
            <person name="Israni S."/>
            <person name="Pitluck S."/>
            <person name="Chain P."/>
            <person name="Malfatti S."/>
            <person name="Shin M."/>
            <person name="Vergez L."/>
            <person name="Schmutz J."/>
            <person name="Larimer F."/>
            <person name="Land M."/>
            <person name="Hauser L."/>
            <person name="Kyrpides N."/>
            <person name="Kim E."/>
            <person name="Smith K.S."/>
            <person name="Ingram-Smith C."/>
            <person name="Richardson P."/>
        </authorList>
    </citation>
    <scope>NUCLEOTIDE SEQUENCE [LARGE SCALE GENOMIC DNA]</scope>
    <source>
        <strain evidence="5">DSM 6194 / JCM 14653 / NBRC 101360 / PT</strain>
    </source>
</reference>
<dbReference type="InterPro" id="IPR058718">
    <property type="entry name" value="Agl6_TM_C"/>
</dbReference>
<evidence type="ECO:0000259" key="3">
    <source>
        <dbReference type="Pfam" id="PF26629"/>
    </source>
</evidence>
<organism evidence="4 5">
    <name type="scientific">Methanothrix thermoacetophila (strain DSM 6194 / JCM 14653 / NBRC 101360 / PT)</name>
    <name type="common">Methanosaeta thermophila</name>
    <dbReference type="NCBI Taxonomy" id="349307"/>
    <lineage>
        <taxon>Archaea</taxon>
        <taxon>Methanobacteriati</taxon>
        <taxon>Methanobacteriota</taxon>
        <taxon>Stenosarchaea group</taxon>
        <taxon>Methanomicrobia</taxon>
        <taxon>Methanotrichales</taxon>
        <taxon>Methanotrichaceae</taxon>
        <taxon>Methanothrix</taxon>
    </lineage>
</organism>
<protein>
    <submittedName>
        <fullName evidence="4">Glycosyl transferase, family 2</fullName>
    </submittedName>
</protein>
<dbReference type="GO" id="GO:0016740">
    <property type="term" value="F:transferase activity"/>
    <property type="evidence" value="ECO:0007669"/>
    <property type="project" value="UniProtKB-KW"/>
</dbReference>
<feature type="domain" description="Low-salt glycan biosynthesis hexosyltransferase Agl6 C-terminal transmembrane region" evidence="3">
    <location>
        <begin position="281"/>
        <end position="367"/>
    </location>
</feature>
<feature type="transmembrane region" description="Helical" evidence="1">
    <location>
        <begin position="226"/>
        <end position="249"/>
    </location>
</feature>
<keyword evidence="1" id="KW-0472">Membrane</keyword>
<dbReference type="STRING" id="349307.Mthe_0527"/>
<dbReference type="EMBL" id="CP000477">
    <property type="protein sequence ID" value="ABK14318.1"/>
    <property type="molecule type" value="Genomic_DNA"/>
</dbReference>
<dbReference type="RefSeq" id="WP_011695715.1">
    <property type="nucleotide sequence ID" value="NC_008553.1"/>
</dbReference>
<dbReference type="SUPFAM" id="SSF53448">
    <property type="entry name" value="Nucleotide-diphospho-sugar transferases"/>
    <property type="match status" value="1"/>
</dbReference>
<dbReference type="CDD" id="cd04179">
    <property type="entry name" value="DPM_DPG-synthase_like"/>
    <property type="match status" value="1"/>
</dbReference>
<dbReference type="GeneID" id="4462719"/>
<keyword evidence="5" id="KW-1185">Reference proteome</keyword>
<dbReference type="KEGG" id="mtp:Mthe_0527"/>
<name>A0B6J4_METTP</name>
<dbReference type="FunFam" id="3.90.550.10:FF:000129">
    <property type="entry name" value="Glycosyltransferase family 2 protein"/>
    <property type="match status" value="1"/>
</dbReference>
<gene>
    <name evidence="4" type="ordered locus">Mthe_0527</name>
</gene>
<evidence type="ECO:0000259" key="2">
    <source>
        <dbReference type="Pfam" id="PF00535"/>
    </source>
</evidence>
<feature type="transmembrane region" description="Helical" evidence="1">
    <location>
        <begin position="344"/>
        <end position="369"/>
    </location>
</feature>
<dbReference type="Gene3D" id="3.90.550.10">
    <property type="entry name" value="Spore Coat Polysaccharide Biosynthesis Protein SpsA, Chain A"/>
    <property type="match status" value="1"/>
</dbReference>
<feature type="transmembrane region" description="Helical" evidence="1">
    <location>
        <begin position="261"/>
        <end position="288"/>
    </location>
</feature>
<keyword evidence="1" id="KW-0812">Transmembrane</keyword>
<keyword evidence="4" id="KW-0808">Transferase</keyword>
<feature type="transmembrane region" description="Helical" evidence="1">
    <location>
        <begin position="309"/>
        <end position="332"/>
    </location>
</feature>
<dbReference type="PANTHER" id="PTHR48090:SF7">
    <property type="entry name" value="RFBJ PROTEIN"/>
    <property type="match status" value="1"/>
</dbReference>
<dbReference type="InterPro" id="IPR001173">
    <property type="entry name" value="Glyco_trans_2-like"/>
</dbReference>
<dbReference type="CAZy" id="GT2">
    <property type="family name" value="Glycosyltransferase Family 2"/>
</dbReference>
<proteinExistence type="predicted"/>
<dbReference type="Proteomes" id="UP000000674">
    <property type="component" value="Chromosome"/>
</dbReference>
<sequence>MRSVSLIIPTLNEADTIGECIRRSRAVLQSVASVWEIIVIDSSDDETPRIAESHGARVVRSEALGYGRAYLKGFEVASGDYIVLMDGDLTYAPEDIPKLLKLLDDGADLAMGSRLRGRIHPGAMPALHRYIGNPALTWILNHLYSIRVSDAHCGLRAIRRDALKKMRLRTAGMEFASEMLVEASRRGLRIAESPIDYYPRRRGGSKLRSFSDGWRHLRFMMLYQPIPFLVAPGALVMSLGMMLTVGVLLVSRSSELRMHSLILGIMMLFIGYQTFLAGVHFSIFGATHGIASSWLAERLLSYHSLEKEILLGMAFIIAGIAIGGKVLMSWISAGFGSLAEVQSAMIAMVLSMIGIQTIFSGMLISLFLLTDGRD</sequence>
<dbReference type="InterPro" id="IPR029044">
    <property type="entry name" value="Nucleotide-diphossugar_trans"/>
</dbReference>
<dbReference type="Pfam" id="PF26629">
    <property type="entry name" value="GT2_TM_C"/>
    <property type="match status" value="1"/>
</dbReference>
<evidence type="ECO:0000313" key="4">
    <source>
        <dbReference type="EMBL" id="ABK14318.1"/>
    </source>
</evidence>
<dbReference type="AlphaFoldDB" id="A0B6J4"/>
<dbReference type="PANTHER" id="PTHR48090">
    <property type="entry name" value="UNDECAPRENYL-PHOSPHATE 4-DEOXY-4-FORMAMIDO-L-ARABINOSE TRANSFERASE-RELATED"/>
    <property type="match status" value="1"/>
</dbReference>
<evidence type="ECO:0000313" key="5">
    <source>
        <dbReference type="Proteomes" id="UP000000674"/>
    </source>
</evidence>
<dbReference type="OrthoDB" id="147253at2157"/>
<dbReference type="HOGENOM" id="CLU_033536_4_0_2"/>
<accession>A0B6J4</accession>
<dbReference type="InterPro" id="IPR050256">
    <property type="entry name" value="Glycosyltransferase_2"/>
</dbReference>
<dbReference type="Pfam" id="PF00535">
    <property type="entry name" value="Glycos_transf_2"/>
    <property type="match status" value="1"/>
</dbReference>
<feature type="domain" description="Glycosyltransferase 2-like" evidence="2">
    <location>
        <begin position="5"/>
        <end position="166"/>
    </location>
</feature>
<evidence type="ECO:0000256" key="1">
    <source>
        <dbReference type="SAM" id="Phobius"/>
    </source>
</evidence>
<keyword evidence="1" id="KW-1133">Transmembrane helix</keyword>